<feature type="domain" description="DUF3298" evidence="1">
    <location>
        <begin position="285"/>
        <end position="352"/>
    </location>
</feature>
<name>A0A919YHL5_9BACL</name>
<comment type="caution">
    <text evidence="3">The sequence shown here is derived from an EMBL/GenBank/DDBJ whole genome shotgun (WGS) entry which is preliminary data.</text>
</comment>
<dbReference type="AlphaFoldDB" id="A0A919YHL5"/>
<dbReference type="InterPro" id="IPR037126">
    <property type="entry name" value="PdaC/RsiV-like_sf"/>
</dbReference>
<reference evidence="3 4" key="1">
    <citation type="submission" date="2021-03" db="EMBL/GenBank/DDBJ databases">
        <title>Antimicrobial resistance genes in bacteria isolated from Japanese honey, and their potential for conferring macrolide and lincosamide resistance in the American foulbrood pathogen Paenibacillus larvae.</title>
        <authorList>
            <person name="Okamoto M."/>
            <person name="Kumagai M."/>
            <person name="Kanamori H."/>
            <person name="Takamatsu D."/>
        </authorList>
    </citation>
    <scope>NUCLEOTIDE SEQUENCE [LARGE SCALE GENOMIC DNA]</scope>
    <source>
        <strain evidence="3 4">J34TS1</strain>
    </source>
</reference>
<feature type="domain" description="Deacetylase PdaC" evidence="2">
    <location>
        <begin position="176"/>
        <end position="266"/>
    </location>
</feature>
<dbReference type="InterPro" id="IPR021729">
    <property type="entry name" value="DUF3298"/>
</dbReference>
<evidence type="ECO:0000259" key="2">
    <source>
        <dbReference type="Pfam" id="PF13739"/>
    </source>
</evidence>
<sequence length="371" mass="40342">MNKGMKWGAAVMAAGVLFGGMGVTGGLSVHAAAKPAVKQAVQPSVTLKYNGKSLSQKGIVVNGITMIPLTVLRDNLGLPLSYNPGTKTYSVGSGTQKLNLEVSQYGVGTNLNGYYLDSYDDEDIYGAKNLNGHLYVPFKVLNDYMGFKGVWNPAQKSLEISKQAMNKISISAETITKTNKNASIVIHYPKVSGLEDDAQQKINEVFKKQADDFAAYSEEQAAQRDGSVEEHTYDFVQNFAVTFNREGVLSIVTDQYSFTGGAHGSTAREGLTFSLKDGKQLALDELLKSAPDYKQKLGKMLKQKAKNIAFDDAKVGLNEKPDFYLKEGGFAIFYQQYEIAPYAAGIPTYTFSFGDVLPKGTNPFAAFKQGN</sequence>
<evidence type="ECO:0000259" key="1">
    <source>
        <dbReference type="Pfam" id="PF11738"/>
    </source>
</evidence>
<dbReference type="Pfam" id="PF11738">
    <property type="entry name" value="DUF3298"/>
    <property type="match status" value="1"/>
</dbReference>
<dbReference type="RefSeq" id="WP_212979892.1">
    <property type="nucleotide sequence ID" value="NZ_AP025343.1"/>
</dbReference>
<evidence type="ECO:0000313" key="3">
    <source>
        <dbReference type="EMBL" id="GIO49385.1"/>
    </source>
</evidence>
<evidence type="ECO:0000313" key="4">
    <source>
        <dbReference type="Proteomes" id="UP000682811"/>
    </source>
</evidence>
<dbReference type="Proteomes" id="UP000682811">
    <property type="component" value="Unassembled WGS sequence"/>
</dbReference>
<accession>A0A919YHL5</accession>
<dbReference type="Gene3D" id="3.90.640.20">
    <property type="entry name" value="Heat-shock cognate protein, ATPase"/>
    <property type="match status" value="1"/>
</dbReference>
<dbReference type="Pfam" id="PF13739">
    <property type="entry name" value="PdaC"/>
    <property type="match status" value="1"/>
</dbReference>
<dbReference type="InterPro" id="IPR025303">
    <property type="entry name" value="PdaC"/>
</dbReference>
<dbReference type="EMBL" id="BORT01000021">
    <property type="protein sequence ID" value="GIO49385.1"/>
    <property type="molecule type" value="Genomic_DNA"/>
</dbReference>
<keyword evidence="4" id="KW-1185">Reference proteome</keyword>
<proteinExistence type="predicted"/>
<protein>
    <recommendedName>
        <fullName evidence="5">DUF4163 domain-containing protein</fullName>
    </recommendedName>
</protein>
<evidence type="ECO:0008006" key="5">
    <source>
        <dbReference type="Google" id="ProtNLM"/>
    </source>
</evidence>
<dbReference type="Gene3D" id="3.30.565.40">
    <property type="entry name" value="Fervidobacterium nodosum Rt17-B1 like"/>
    <property type="match status" value="1"/>
</dbReference>
<organism evidence="3 4">
    <name type="scientific">Paenibacillus azoreducens</name>
    <dbReference type="NCBI Taxonomy" id="116718"/>
    <lineage>
        <taxon>Bacteria</taxon>
        <taxon>Bacillati</taxon>
        <taxon>Bacillota</taxon>
        <taxon>Bacilli</taxon>
        <taxon>Bacillales</taxon>
        <taxon>Paenibacillaceae</taxon>
        <taxon>Paenibacillus</taxon>
    </lineage>
</organism>
<gene>
    <name evidence="3" type="ORF">J34TS1_41500</name>
</gene>